<organism evidence="1 2">
    <name type="scientific">Enterococcus durans</name>
    <dbReference type="NCBI Taxonomy" id="53345"/>
    <lineage>
        <taxon>Bacteria</taxon>
        <taxon>Bacillati</taxon>
        <taxon>Bacillota</taxon>
        <taxon>Bacilli</taxon>
        <taxon>Lactobacillales</taxon>
        <taxon>Enterococcaceae</taxon>
        <taxon>Enterococcus</taxon>
    </lineage>
</organism>
<comment type="caution">
    <text evidence="1">The sequence shown here is derived from an EMBL/GenBank/DDBJ whole genome shotgun (WGS) entry which is preliminary data.</text>
</comment>
<accession>A0A367CI17</accession>
<protein>
    <submittedName>
        <fullName evidence="1">Uncharacterized protein</fullName>
    </submittedName>
</protein>
<gene>
    <name evidence="1" type="ORF">EA71_02425</name>
</gene>
<reference evidence="1 2" key="1">
    <citation type="submission" date="2015-06" db="EMBL/GenBank/DDBJ databases">
        <title>The Genome Sequence of Enterococcus durans 4EA1.</title>
        <authorList>
            <consortium name="The Broad Institute Genomics Platform"/>
            <consortium name="The Broad Institute Genome Sequencing Center for Infectious Disease"/>
            <person name="Earl A.M."/>
            <person name="Van Tyne D."/>
            <person name="Lebreton F."/>
            <person name="Saavedra J.T."/>
            <person name="Gilmore M.S."/>
            <person name="Manson Mcguire A."/>
            <person name="Clock S."/>
            <person name="Crupain M."/>
            <person name="Rangan U."/>
            <person name="Young S."/>
            <person name="Abouelleil A."/>
            <person name="Cao P."/>
            <person name="Chapman S.B."/>
            <person name="Griggs A."/>
            <person name="Priest M."/>
            <person name="Shea T."/>
            <person name="Wortman J."/>
            <person name="Nusbaum C."/>
            <person name="Birren B."/>
        </authorList>
    </citation>
    <scope>NUCLEOTIDE SEQUENCE [LARGE SCALE GENOMIC DNA]</scope>
    <source>
        <strain evidence="1 2">4EA1</strain>
    </source>
</reference>
<evidence type="ECO:0000313" key="1">
    <source>
        <dbReference type="EMBL" id="RCA11660.1"/>
    </source>
</evidence>
<proteinExistence type="predicted"/>
<dbReference type="RefSeq" id="WP_113846222.1">
    <property type="nucleotide sequence ID" value="NZ_JADPAK010000003.1"/>
</dbReference>
<dbReference type="Proteomes" id="UP000252797">
    <property type="component" value="Unassembled WGS sequence"/>
</dbReference>
<dbReference type="EMBL" id="LEPB01000004">
    <property type="protein sequence ID" value="RCA11660.1"/>
    <property type="molecule type" value="Genomic_DNA"/>
</dbReference>
<dbReference type="AlphaFoldDB" id="A0A367CI17"/>
<dbReference type="STRING" id="53345.LIU_12515"/>
<sequence>MEITFQTVLTPSATTITLDHEVEKISVTEEKLPLPENSFYLFFAQKECQAIGRTIEPKKWDKVILIQLSWEIEAPHMIASLLEKAQASGLTIMTDETLDRKIPTNIQKKLATPNEEILTILSLFGYSLGEQQKTEKKKPAKARHRWSKKISEIPFTVNFRNSQATLYWLSRNEMLIKSGATLLTEAPRNKDGSVGYSAKYGEKLRDDFKECISNGKTTKDIIVKSVNEASLLLYFGGTNSWLEIVDENGKSIDEWTKVE</sequence>
<name>A0A367CI17_9ENTE</name>
<evidence type="ECO:0000313" key="2">
    <source>
        <dbReference type="Proteomes" id="UP000252797"/>
    </source>
</evidence>